<keyword evidence="3" id="KW-1133">Transmembrane helix</keyword>
<feature type="compositionally biased region" description="Polar residues" evidence="2">
    <location>
        <begin position="64"/>
        <end position="75"/>
    </location>
</feature>
<dbReference type="RefSeq" id="WP_110652193.1">
    <property type="nucleotide sequence ID" value="NZ_QJRN01000007.1"/>
</dbReference>
<dbReference type="CDD" id="cd06257">
    <property type="entry name" value="DnaJ"/>
    <property type="match status" value="1"/>
</dbReference>
<keyword evidence="3" id="KW-0472">Membrane</keyword>
<feature type="transmembrane region" description="Helical" evidence="3">
    <location>
        <begin position="456"/>
        <end position="483"/>
    </location>
</feature>
<evidence type="ECO:0000259" key="4">
    <source>
        <dbReference type="PROSITE" id="PS50076"/>
    </source>
</evidence>
<feature type="compositionally biased region" description="Basic and acidic residues" evidence="2">
    <location>
        <begin position="54"/>
        <end position="63"/>
    </location>
</feature>
<dbReference type="Proteomes" id="UP000248188">
    <property type="component" value="Unassembled WGS sequence"/>
</dbReference>
<evidence type="ECO:0000313" key="5">
    <source>
        <dbReference type="EMBL" id="PYC37127.1"/>
    </source>
</evidence>
<name>A0A9Q6IF05_9PSED</name>
<feature type="domain" description="J" evidence="4">
    <location>
        <begin position="2"/>
        <end position="62"/>
    </location>
</feature>
<accession>A0A9Q6IF05</accession>
<evidence type="ECO:0000256" key="2">
    <source>
        <dbReference type="SAM" id="MobiDB-lite"/>
    </source>
</evidence>
<dbReference type="EMBL" id="QJRN01000007">
    <property type="protein sequence ID" value="PYC37127.1"/>
    <property type="molecule type" value="Genomic_DNA"/>
</dbReference>
<feature type="region of interest" description="Disordered" evidence="2">
    <location>
        <begin position="54"/>
        <end position="75"/>
    </location>
</feature>
<keyword evidence="3" id="KW-0812">Transmembrane</keyword>
<dbReference type="InterPro" id="IPR001623">
    <property type="entry name" value="DnaJ_domain"/>
</dbReference>
<dbReference type="Gene3D" id="1.10.287.110">
    <property type="entry name" value="DnaJ domain"/>
    <property type="match status" value="1"/>
</dbReference>
<comment type="caution">
    <text evidence="5">The sequence shown here is derived from an EMBL/GenBank/DDBJ whole genome shotgun (WGS) entry which is preliminary data.</text>
</comment>
<sequence length="546" mass="63346">MDCWTLLELPDDADERSIKRSYAKRLKTTRPDEDTEGFQRLREAYERALQLARWREEEQERPTSRTTLASTLPTMTPANDANLRHWSQLLEIQPAVQALPITRQTDDPAQPLLLNLSRHTLPQRWQQALDLDCAPAFEAGLLRLCFEQPGLRTAITTWAVQHLQWLTPWQQVHMTPWEEEALTSGLLQQYRQTLQELLETRQEPEFLHSLETYSKQPWMQVFDRRQEWQRIVMQLLYDTQWSLPLLDRVCQLLGWDDACGVHPEPAWIWHSLIQRCEQEAFFHALQAKAQDHKTWAPEVQAAQLLLNPLSRRQQQNLILDFGVDHWVACQDLAQTLSGRYPQLIERLPCSDVFFWRKFMPRPPAAQTWIRVWAALALALTLFFLNQEDHSAMPALLFGGTIALIPTAVARLIMLLLWVPTSHQMIALDLWLSERLLPRRLNPHGEWLVLRHAVPQLAMLAVFAALLGPLGMAGYSGFILIGLLHDKRIGHLDPGFSERHPYLTALHWSHWSHWSPLQVIFLLLMSGIILACRIHYPAYPLTRLLPG</sequence>
<keyword evidence="1" id="KW-0143">Chaperone</keyword>
<proteinExistence type="predicted"/>
<evidence type="ECO:0000256" key="3">
    <source>
        <dbReference type="SAM" id="Phobius"/>
    </source>
</evidence>
<dbReference type="AlphaFoldDB" id="A0A9Q6IF05"/>
<reference evidence="5 6" key="1">
    <citation type="submission" date="2018-06" db="EMBL/GenBank/DDBJ databases">
        <title>Pseudomonas diversity within urban Lake Michigan freshwaters.</title>
        <authorList>
            <person name="Batrich M."/>
            <person name="Hatzopoulos T."/>
            <person name="Putonti C."/>
        </authorList>
    </citation>
    <scope>NUCLEOTIDE SEQUENCE [LARGE SCALE GENOMIC DNA]</scope>
    <source>
        <strain evidence="5 6">MB-090624</strain>
    </source>
</reference>
<dbReference type="SUPFAM" id="SSF46565">
    <property type="entry name" value="Chaperone J-domain"/>
    <property type="match status" value="1"/>
</dbReference>
<feature type="transmembrane region" description="Helical" evidence="3">
    <location>
        <begin position="367"/>
        <end position="384"/>
    </location>
</feature>
<evidence type="ECO:0000313" key="6">
    <source>
        <dbReference type="Proteomes" id="UP000248188"/>
    </source>
</evidence>
<gene>
    <name evidence="5" type="ORF">DMX08_12565</name>
</gene>
<protein>
    <submittedName>
        <fullName evidence="5">Molecular chaperone DnaJ</fullName>
    </submittedName>
</protein>
<organism evidence="5 6">
    <name type="scientific">Pseudomonas protegens</name>
    <dbReference type="NCBI Taxonomy" id="380021"/>
    <lineage>
        <taxon>Bacteria</taxon>
        <taxon>Pseudomonadati</taxon>
        <taxon>Pseudomonadota</taxon>
        <taxon>Gammaproteobacteria</taxon>
        <taxon>Pseudomonadales</taxon>
        <taxon>Pseudomonadaceae</taxon>
        <taxon>Pseudomonas</taxon>
    </lineage>
</organism>
<dbReference type="PROSITE" id="PS50076">
    <property type="entry name" value="DNAJ_2"/>
    <property type="match status" value="1"/>
</dbReference>
<feature type="transmembrane region" description="Helical" evidence="3">
    <location>
        <begin position="396"/>
        <end position="418"/>
    </location>
</feature>
<evidence type="ECO:0000256" key="1">
    <source>
        <dbReference type="ARBA" id="ARBA00023186"/>
    </source>
</evidence>
<feature type="transmembrane region" description="Helical" evidence="3">
    <location>
        <begin position="516"/>
        <end position="535"/>
    </location>
</feature>
<dbReference type="InterPro" id="IPR036869">
    <property type="entry name" value="J_dom_sf"/>
</dbReference>